<evidence type="ECO:0000313" key="4">
    <source>
        <dbReference type="EMBL" id="KAH0962108.1"/>
    </source>
</evidence>
<evidence type="ECO:0000313" key="5">
    <source>
        <dbReference type="Proteomes" id="UP000824596"/>
    </source>
</evidence>
<evidence type="ECO:0000259" key="3">
    <source>
        <dbReference type="Pfam" id="PF20209"/>
    </source>
</evidence>
<organism evidence="4 5">
    <name type="scientific">Hirsutella rhossiliensis</name>
    <dbReference type="NCBI Taxonomy" id="111463"/>
    <lineage>
        <taxon>Eukaryota</taxon>
        <taxon>Fungi</taxon>
        <taxon>Dikarya</taxon>
        <taxon>Ascomycota</taxon>
        <taxon>Pezizomycotina</taxon>
        <taxon>Sordariomycetes</taxon>
        <taxon>Hypocreomycetidae</taxon>
        <taxon>Hypocreales</taxon>
        <taxon>Ophiocordycipitaceae</taxon>
        <taxon>Hirsutella</taxon>
    </lineage>
</organism>
<feature type="domain" description="Helitron helicase-like" evidence="2">
    <location>
        <begin position="367"/>
        <end position="477"/>
    </location>
</feature>
<comment type="caution">
    <text evidence="4">The sequence shown here is derived from an EMBL/GenBank/DDBJ whole genome shotgun (WGS) entry which is preliminary data.</text>
</comment>
<sequence>MPGAQEPVAGDPPSQSPWLRAHVPDELKGLTPVEEKLISLNSCYGFVTRYSIPVFPNNVQELATKVLPPPLQALDEIHISWQGAEKPAPSDLSSLLSIEIDAAEMESWETRYTGTVVGVRSYGAERAVWVGESADGARCAAHGTRHGRGGPVEIEELFALLNQGQEAGGQGEGHGPNGEGAVRDGSDACPDQNVPAINEVTSSGMFALDGPPDVADVEKLQFACDAVGEGADDGRAGPRAWVGSLAGGVRGRGDGGCEPYIRVSRGGEFTDSFEASFFARTFPTLFPFGVGGPRAVEAEAAAGDPVSSRSLNLQAWAEIVLRRHGGRFALHHIFAFLVFNMGVRSRNRRVSMLSVGRKNFRKVERISLIVGYGVPAIWFTINPNDITNPVKLRLAAYRTRDPDAAEEFLEGLGDAYKRARLAISDPMSSAVFFHREMKLFFDHYVKVGEESVFGRIGKYYGAVETNERGALHVHGLLWLHGNAHLSSMLADIHGEDQAAYRERIVRYIDSVFSEDLDQESFCAVQAERSVTGGIGSLLDNAAQFSAAFIEEANFCAGATQEGGRGPLPVQGAMEIRRTHSMVNRWNEAIAVGLRHNHDISFIATQRKTMALIYYVTNYATKVEDPVWKRVAAAAELLAASTGNRTRQFLMRVANRVFTERPLSQVEVVAHLLGYPAEFTDSSAWAYLNCSLLYWEVFRRWRHLREASGAAAMDDTLDESVVVEEEGLRISHVEAYQHRGELLKGLCLYDYISIVRLKRIGNDESWAAWGEMSFEDGWAPGRRWVQVLRRPGKHATVCLDGYLSKDFTYDDESCYRRAAVQHLALFVPWESFLGEGTGEINSIWARARDAMAPRISCLVDNVQLLRRSAEDAKRDAKQWAASSGDGDPTVAHVEEGGAGEAGAESAATYQPNSIGDATRLIDVVRGAVGANQVTAKSPELMAMIQQLCRFQQSALRSTAELEATALIERGRGG</sequence>
<keyword evidence="4" id="KW-0547">Nucleotide-binding</keyword>
<gene>
    <name evidence="4" type="ORF">HRG_07188</name>
</gene>
<proteinExistence type="predicted"/>
<feature type="region of interest" description="Disordered" evidence="1">
    <location>
        <begin position="165"/>
        <end position="189"/>
    </location>
</feature>
<accession>A0A9P8MU23</accession>
<feature type="domain" description="DUF6570" evidence="3">
    <location>
        <begin position="22"/>
        <end position="96"/>
    </location>
</feature>
<evidence type="ECO:0000259" key="2">
    <source>
        <dbReference type="Pfam" id="PF14214"/>
    </source>
</evidence>
<dbReference type="AlphaFoldDB" id="A0A9P8MU23"/>
<keyword evidence="4" id="KW-0378">Hydrolase</keyword>
<keyword evidence="4" id="KW-0347">Helicase</keyword>
<dbReference type="Proteomes" id="UP000824596">
    <property type="component" value="Unassembled WGS sequence"/>
</dbReference>
<dbReference type="GeneID" id="68356317"/>
<dbReference type="GO" id="GO:0004386">
    <property type="term" value="F:helicase activity"/>
    <property type="evidence" value="ECO:0007669"/>
    <property type="project" value="UniProtKB-KW"/>
</dbReference>
<dbReference type="Pfam" id="PF14214">
    <property type="entry name" value="Helitron_like_N"/>
    <property type="match status" value="1"/>
</dbReference>
<name>A0A9P8MU23_9HYPO</name>
<dbReference type="EMBL" id="JAIZPD010000007">
    <property type="protein sequence ID" value="KAH0962108.1"/>
    <property type="molecule type" value="Genomic_DNA"/>
</dbReference>
<keyword evidence="4" id="KW-0067">ATP-binding</keyword>
<keyword evidence="5" id="KW-1185">Reference proteome</keyword>
<dbReference type="InterPro" id="IPR025476">
    <property type="entry name" value="Helitron_helicase-like"/>
</dbReference>
<reference evidence="4" key="1">
    <citation type="submission" date="2021-09" db="EMBL/GenBank/DDBJ databases">
        <title>A high-quality genome of the endoparasitic fungus Hirsutella rhossiliensis with a comparison of Hirsutella genomes reveals transposable elements contributing to genome size variation.</title>
        <authorList>
            <person name="Lin R."/>
            <person name="Jiao Y."/>
            <person name="Sun X."/>
            <person name="Ling J."/>
            <person name="Xie B."/>
            <person name="Cheng X."/>
        </authorList>
    </citation>
    <scope>NUCLEOTIDE SEQUENCE</scope>
    <source>
        <strain evidence="4">HR02</strain>
    </source>
</reference>
<dbReference type="InterPro" id="IPR046700">
    <property type="entry name" value="DUF6570"/>
</dbReference>
<protein>
    <submittedName>
        <fullName evidence="4">ATP-dependent DNA helicase PIF1</fullName>
    </submittedName>
</protein>
<dbReference type="RefSeq" id="XP_044719621.1">
    <property type="nucleotide sequence ID" value="XM_044865659.1"/>
</dbReference>
<evidence type="ECO:0000256" key="1">
    <source>
        <dbReference type="SAM" id="MobiDB-lite"/>
    </source>
</evidence>
<dbReference type="Pfam" id="PF20209">
    <property type="entry name" value="DUF6570"/>
    <property type="match status" value="1"/>
</dbReference>
<feature type="compositionally biased region" description="Gly residues" evidence="1">
    <location>
        <begin position="166"/>
        <end position="178"/>
    </location>
</feature>
<dbReference type="OrthoDB" id="3267861at2759"/>